<gene>
    <name evidence="3" type="ORF">SAMN05443529_101224</name>
</gene>
<dbReference type="Pfam" id="PF01464">
    <property type="entry name" value="SLT"/>
    <property type="match status" value="1"/>
</dbReference>
<dbReference type="OrthoDB" id="9815002at2"/>
<dbReference type="EMBL" id="FNCP01000001">
    <property type="protein sequence ID" value="SDG15380.1"/>
    <property type="molecule type" value="Genomic_DNA"/>
</dbReference>
<dbReference type="GO" id="GO:0000270">
    <property type="term" value="P:peptidoglycan metabolic process"/>
    <property type="evidence" value="ECO:0007669"/>
    <property type="project" value="InterPro"/>
</dbReference>
<dbReference type="CDD" id="cd00254">
    <property type="entry name" value="LT-like"/>
    <property type="match status" value="1"/>
</dbReference>
<evidence type="ECO:0000313" key="3">
    <source>
        <dbReference type="EMBL" id="SDG15380.1"/>
    </source>
</evidence>
<reference evidence="4" key="1">
    <citation type="submission" date="2016-10" db="EMBL/GenBank/DDBJ databases">
        <authorList>
            <person name="Varghese N."/>
            <person name="Submissions S."/>
        </authorList>
    </citation>
    <scope>NUCLEOTIDE SEQUENCE [LARGE SCALE GENOMIC DNA]</scope>
    <source>
        <strain evidence="4">DSM 8344</strain>
    </source>
</reference>
<evidence type="ECO:0000259" key="2">
    <source>
        <dbReference type="Pfam" id="PF01464"/>
    </source>
</evidence>
<dbReference type="RefSeq" id="WP_092328799.1">
    <property type="nucleotide sequence ID" value="NZ_FNCP01000001.1"/>
</dbReference>
<dbReference type="GO" id="GO:0016020">
    <property type="term" value="C:membrane"/>
    <property type="evidence" value="ECO:0007669"/>
    <property type="project" value="InterPro"/>
</dbReference>
<comment type="similarity">
    <text evidence="1">Belongs to the transglycosylase Slt family.</text>
</comment>
<dbReference type="Proteomes" id="UP000198656">
    <property type="component" value="Unassembled WGS sequence"/>
</dbReference>
<name>A0A1G7RZX9_9FIRM</name>
<accession>A0A1G7RZX9</accession>
<dbReference type="InterPro" id="IPR000189">
    <property type="entry name" value="Transglyc_AS"/>
</dbReference>
<dbReference type="AlphaFoldDB" id="A0A1G7RZX9"/>
<dbReference type="GO" id="GO:0008933">
    <property type="term" value="F:peptidoglycan lytic transglycosylase activity"/>
    <property type="evidence" value="ECO:0007669"/>
    <property type="project" value="InterPro"/>
</dbReference>
<dbReference type="InterPro" id="IPR023346">
    <property type="entry name" value="Lysozyme-like_dom_sf"/>
</dbReference>
<proteinExistence type="inferred from homology"/>
<dbReference type="STRING" id="1121419.SAMN05443529_101224"/>
<evidence type="ECO:0000256" key="1">
    <source>
        <dbReference type="ARBA" id="ARBA00007734"/>
    </source>
</evidence>
<dbReference type="InterPro" id="IPR008258">
    <property type="entry name" value="Transglycosylase_SLT_dom_1"/>
</dbReference>
<feature type="domain" description="Transglycosylase SLT" evidence="2">
    <location>
        <begin position="96"/>
        <end position="201"/>
    </location>
</feature>
<dbReference type="Gene3D" id="1.10.530.10">
    <property type="match status" value="1"/>
</dbReference>
<sequence>MNIAQMLLLYQLQEMNSSWQSTQTDRMDLSGSSDSNSTTPLLFATLLKAALGGEGNASQGLNNLFQSSSRVAQDSYNNVQTSEVKGSNSSALDHLIYSMAQKYGVDPNLIQEVVKAESGFNPKATSPAGAMGLMQLMPGTAASYGVNNAYDPTQNLDGGTHFLKDLLNRFQGNIPLSLAAYNAGPGAVEKYNGIPPYKETQAYVQKIMGGLHKKSWEA</sequence>
<evidence type="ECO:0000313" key="4">
    <source>
        <dbReference type="Proteomes" id="UP000198656"/>
    </source>
</evidence>
<dbReference type="SUPFAM" id="SSF53955">
    <property type="entry name" value="Lysozyme-like"/>
    <property type="match status" value="1"/>
</dbReference>
<dbReference type="PROSITE" id="PS00922">
    <property type="entry name" value="TRANSGLYCOSYLASE"/>
    <property type="match status" value="1"/>
</dbReference>
<organism evidence="3 4">
    <name type="scientific">Desulfosporosinus hippei DSM 8344</name>
    <dbReference type="NCBI Taxonomy" id="1121419"/>
    <lineage>
        <taxon>Bacteria</taxon>
        <taxon>Bacillati</taxon>
        <taxon>Bacillota</taxon>
        <taxon>Clostridia</taxon>
        <taxon>Eubacteriales</taxon>
        <taxon>Desulfitobacteriaceae</taxon>
        <taxon>Desulfosporosinus</taxon>
    </lineage>
</organism>
<protein>
    <submittedName>
        <fullName evidence="3">Transglycosylase SLT domain-containing protein</fullName>
    </submittedName>
</protein>
<dbReference type="PANTHER" id="PTHR37423:SF2">
    <property type="entry name" value="MEMBRANE-BOUND LYTIC MUREIN TRANSGLYCOSYLASE C"/>
    <property type="match status" value="1"/>
</dbReference>
<dbReference type="PANTHER" id="PTHR37423">
    <property type="entry name" value="SOLUBLE LYTIC MUREIN TRANSGLYCOSYLASE-RELATED"/>
    <property type="match status" value="1"/>
</dbReference>
<keyword evidence="4" id="KW-1185">Reference proteome</keyword>